<keyword evidence="1" id="KW-0802">TPR repeat</keyword>
<dbReference type="RefSeq" id="WP_378297656.1">
    <property type="nucleotide sequence ID" value="NZ_JBHTJA010000012.1"/>
</dbReference>
<name>A0ABW3ENY2_9ACTN</name>
<gene>
    <name evidence="2" type="ORF">ACFQ11_09675</name>
</gene>
<dbReference type="Pfam" id="PF14559">
    <property type="entry name" value="TPR_19"/>
    <property type="match status" value="1"/>
</dbReference>
<feature type="repeat" description="TPR" evidence="1">
    <location>
        <begin position="35"/>
        <end position="68"/>
    </location>
</feature>
<dbReference type="SUPFAM" id="SSF48452">
    <property type="entry name" value="TPR-like"/>
    <property type="match status" value="1"/>
</dbReference>
<organism evidence="2 3">
    <name type="scientific">Actinomadura sediminis</name>
    <dbReference type="NCBI Taxonomy" id="1038904"/>
    <lineage>
        <taxon>Bacteria</taxon>
        <taxon>Bacillati</taxon>
        <taxon>Actinomycetota</taxon>
        <taxon>Actinomycetes</taxon>
        <taxon>Streptosporangiales</taxon>
        <taxon>Thermomonosporaceae</taxon>
        <taxon>Actinomadura</taxon>
    </lineage>
</organism>
<proteinExistence type="predicted"/>
<dbReference type="PROSITE" id="PS50005">
    <property type="entry name" value="TPR"/>
    <property type="match status" value="1"/>
</dbReference>
<dbReference type="Gene3D" id="1.25.40.10">
    <property type="entry name" value="Tetratricopeptide repeat domain"/>
    <property type="match status" value="1"/>
</dbReference>
<keyword evidence="3" id="KW-1185">Reference proteome</keyword>
<evidence type="ECO:0000256" key="1">
    <source>
        <dbReference type="PROSITE-ProRule" id="PRU00339"/>
    </source>
</evidence>
<dbReference type="InterPro" id="IPR019734">
    <property type="entry name" value="TPR_rpt"/>
</dbReference>
<comment type="caution">
    <text evidence="2">The sequence shown here is derived from an EMBL/GenBank/DDBJ whole genome shotgun (WGS) entry which is preliminary data.</text>
</comment>
<dbReference type="EMBL" id="JBHTJA010000012">
    <property type="protein sequence ID" value="MFD0900658.1"/>
    <property type="molecule type" value="Genomic_DNA"/>
</dbReference>
<protein>
    <submittedName>
        <fullName evidence="2">Tetratricopeptide repeat protein</fullName>
    </submittedName>
</protein>
<dbReference type="Proteomes" id="UP001596972">
    <property type="component" value="Unassembled WGS sequence"/>
</dbReference>
<evidence type="ECO:0000313" key="2">
    <source>
        <dbReference type="EMBL" id="MFD0900658.1"/>
    </source>
</evidence>
<accession>A0ABW3ENY2</accession>
<sequence length="116" mass="12855">MYEDFQRARMFFDAKDHITAARLLAAIVDADPRNRSAVELLARAYFHSAQLGPAERTFRRLLDLDPSDGWAHEALARTLERQSRADEARVHHNLAAAMGVAQATPVDVSLTAADLA</sequence>
<reference evidence="3" key="1">
    <citation type="journal article" date="2019" name="Int. J. Syst. Evol. Microbiol.">
        <title>The Global Catalogue of Microorganisms (GCM) 10K type strain sequencing project: providing services to taxonomists for standard genome sequencing and annotation.</title>
        <authorList>
            <consortium name="The Broad Institute Genomics Platform"/>
            <consortium name="The Broad Institute Genome Sequencing Center for Infectious Disease"/>
            <person name="Wu L."/>
            <person name="Ma J."/>
        </authorList>
    </citation>
    <scope>NUCLEOTIDE SEQUENCE [LARGE SCALE GENOMIC DNA]</scope>
    <source>
        <strain evidence="3">JCM 31202</strain>
    </source>
</reference>
<evidence type="ECO:0000313" key="3">
    <source>
        <dbReference type="Proteomes" id="UP001596972"/>
    </source>
</evidence>
<dbReference type="InterPro" id="IPR011990">
    <property type="entry name" value="TPR-like_helical_dom_sf"/>
</dbReference>